<feature type="chain" id="PRO_5025583675" evidence="1">
    <location>
        <begin position="24"/>
        <end position="254"/>
    </location>
</feature>
<name>A0A6A7N5K8_9BURK</name>
<dbReference type="EMBL" id="WHUG01000008">
    <property type="protein sequence ID" value="MQA40363.1"/>
    <property type="molecule type" value="Genomic_DNA"/>
</dbReference>
<organism evidence="2 3">
    <name type="scientific">Rugamonas aquatica</name>
    <dbReference type="NCBI Taxonomy" id="2743357"/>
    <lineage>
        <taxon>Bacteria</taxon>
        <taxon>Pseudomonadati</taxon>
        <taxon>Pseudomonadota</taxon>
        <taxon>Betaproteobacteria</taxon>
        <taxon>Burkholderiales</taxon>
        <taxon>Oxalobacteraceae</taxon>
        <taxon>Telluria group</taxon>
        <taxon>Rugamonas</taxon>
    </lineage>
</organism>
<sequence>MRGCKFLVGVFSLFTAAMLSAHAVQPVRFLMLENRTMPFGLVERGPNARLILAAGITKDWQDALAKELGRTPAYVLLPRKRQDMAVAQKLVDLRCFISPDWLTSEQVEQYDWPAPFFDVEERLIGPLNGKPVESIDELSGARIGTVLGYSYRSLDPLFADGRAKRDDASNEMSSLLKQVAGRTDFMVMRTLDFEYQQKTDPTLKGLRLTPVVVSRFSMYCARPKYSSVTLRDLSNAQTRLLNTGVLSGILAKYR</sequence>
<keyword evidence="1" id="KW-0732">Signal</keyword>
<keyword evidence="3" id="KW-1185">Reference proteome</keyword>
<accession>A0A6A7N5K8</accession>
<reference evidence="2 3" key="1">
    <citation type="submission" date="2019-10" db="EMBL/GenBank/DDBJ databases">
        <title>Two novel species isolated from a subtropical stream in China.</title>
        <authorList>
            <person name="Lu H."/>
        </authorList>
    </citation>
    <scope>NUCLEOTIDE SEQUENCE [LARGE SCALE GENOMIC DNA]</scope>
    <source>
        <strain evidence="2 3">FT29W</strain>
    </source>
</reference>
<protein>
    <submittedName>
        <fullName evidence="2">Transporter substrate-binding domain-containing protein</fullName>
    </submittedName>
</protein>
<proteinExistence type="predicted"/>
<feature type="signal peptide" evidence="1">
    <location>
        <begin position="1"/>
        <end position="23"/>
    </location>
</feature>
<evidence type="ECO:0000313" key="2">
    <source>
        <dbReference type="EMBL" id="MQA40363.1"/>
    </source>
</evidence>
<dbReference type="Gene3D" id="3.40.190.10">
    <property type="entry name" value="Periplasmic binding protein-like II"/>
    <property type="match status" value="2"/>
</dbReference>
<dbReference type="SUPFAM" id="SSF53850">
    <property type="entry name" value="Periplasmic binding protein-like II"/>
    <property type="match status" value="1"/>
</dbReference>
<evidence type="ECO:0000256" key="1">
    <source>
        <dbReference type="SAM" id="SignalP"/>
    </source>
</evidence>
<dbReference type="AlphaFoldDB" id="A0A6A7N5K8"/>
<gene>
    <name evidence="2" type="ORF">GEV02_19610</name>
</gene>
<dbReference type="Proteomes" id="UP000440498">
    <property type="component" value="Unassembled WGS sequence"/>
</dbReference>
<comment type="caution">
    <text evidence="2">The sequence shown here is derived from an EMBL/GenBank/DDBJ whole genome shotgun (WGS) entry which is preliminary data.</text>
</comment>
<evidence type="ECO:0000313" key="3">
    <source>
        <dbReference type="Proteomes" id="UP000440498"/>
    </source>
</evidence>